<comment type="caution">
    <text evidence="2">The sequence shown here is derived from an EMBL/GenBank/DDBJ whole genome shotgun (WGS) entry which is preliminary data.</text>
</comment>
<organism evidence="2 3">
    <name type="scientific">Rhodococcoides trifolii</name>
    <dbReference type="NCBI Taxonomy" id="908250"/>
    <lineage>
        <taxon>Bacteria</taxon>
        <taxon>Bacillati</taxon>
        <taxon>Actinomycetota</taxon>
        <taxon>Actinomycetes</taxon>
        <taxon>Mycobacteriales</taxon>
        <taxon>Nocardiaceae</taxon>
        <taxon>Rhodococcoides</taxon>
    </lineage>
</organism>
<dbReference type="EMBL" id="BMCU01000001">
    <property type="protein sequence ID" value="GGF93912.1"/>
    <property type="molecule type" value="Genomic_DNA"/>
</dbReference>
<dbReference type="Pfam" id="PF04909">
    <property type="entry name" value="Amidohydro_2"/>
    <property type="match status" value="1"/>
</dbReference>
<accession>A0A917CNE9</accession>
<dbReference type="RefSeq" id="WP_188543952.1">
    <property type="nucleotide sequence ID" value="NZ_BMCU01000001.1"/>
</dbReference>
<dbReference type="AlphaFoldDB" id="A0A917CNE9"/>
<gene>
    <name evidence="2" type="ORF">GCM10007304_04640</name>
</gene>
<name>A0A917CNE9_9NOCA</name>
<evidence type="ECO:0000259" key="1">
    <source>
        <dbReference type="Pfam" id="PF04909"/>
    </source>
</evidence>
<dbReference type="Proteomes" id="UP000654257">
    <property type="component" value="Unassembled WGS sequence"/>
</dbReference>
<proteinExistence type="predicted"/>
<reference evidence="2" key="1">
    <citation type="journal article" date="2014" name="Int. J. Syst. Evol. Microbiol.">
        <title>Complete genome sequence of Corynebacterium casei LMG S-19264T (=DSM 44701T), isolated from a smear-ripened cheese.</title>
        <authorList>
            <consortium name="US DOE Joint Genome Institute (JGI-PGF)"/>
            <person name="Walter F."/>
            <person name="Albersmeier A."/>
            <person name="Kalinowski J."/>
            <person name="Ruckert C."/>
        </authorList>
    </citation>
    <scope>NUCLEOTIDE SEQUENCE</scope>
    <source>
        <strain evidence="2">CCM 7905</strain>
    </source>
</reference>
<dbReference type="InterPro" id="IPR006680">
    <property type="entry name" value="Amidohydro-rel"/>
</dbReference>
<reference evidence="2" key="2">
    <citation type="submission" date="2020-09" db="EMBL/GenBank/DDBJ databases">
        <authorList>
            <person name="Sun Q."/>
            <person name="Sedlacek I."/>
        </authorList>
    </citation>
    <scope>NUCLEOTIDE SEQUENCE</scope>
    <source>
        <strain evidence="2">CCM 7905</strain>
    </source>
</reference>
<dbReference type="SUPFAM" id="SSF51556">
    <property type="entry name" value="Metallo-dependent hydrolases"/>
    <property type="match status" value="1"/>
</dbReference>
<keyword evidence="2" id="KW-0378">Hydrolase</keyword>
<evidence type="ECO:0000313" key="3">
    <source>
        <dbReference type="Proteomes" id="UP000654257"/>
    </source>
</evidence>
<protein>
    <submittedName>
        <fullName evidence="2">2-pyrone-4,6-dicarboxylate hydrolase</fullName>
    </submittedName>
</protein>
<dbReference type="PANTHER" id="PTHR35563">
    <property type="entry name" value="BARREL METAL-DEPENDENT HYDROLASE, PUTATIVE (AFU_ORTHOLOGUE AFUA_1G16240)-RELATED"/>
    <property type="match status" value="1"/>
</dbReference>
<dbReference type="InterPro" id="IPR052358">
    <property type="entry name" value="Aro_Compnd_Degr_Hydrolases"/>
</dbReference>
<feature type="domain" description="Amidohydrolase-related" evidence="1">
    <location>
        <begin position="3"/>
        <end position="242"/>
    </location>
</feature>
<evidence type="ECO:0000313" key="2">
    <source>
        <dbReference type="EMBL" id="GGF93912.1"/>
    </source>
</evidence>
<dbReference type="Gene3D" id="3.20.20.140">
    <property type="entry name" value="Metal-dependent hydrolases"/>
    <property type="match status" value="1"/>
</dbReference>
<dbReference type="InterPro" id="IPR032466">
    <property type="entry name" value="Metal_Hydrolase"/>
</dbReference>
<dbReference type="PANTHER" id="PTHR35563:SF2">
    <property type="entry name" value="BARREL METAL-DEPENDENT HYDROLASE, PUTATIVE (AFU_ORTHOLOGUE AFUA_1G16240)-RELATED"/>
    <property type="match status" value="1"/>
</dbReference>
<keyword evidence="3" id="KW-1185">Reference proteome</keyword>
<sequence>MFDAHVHIIDPRFPLVGNNGFVPDPFTIADYEKAVDGLGITGGAVISASFQGTEQSFLTAALRELGPSWVGVTQLPDGTTDEEIVALDAAGVRGLRFNLRRGAFEIGPMTEQAVRAHDLVGWHSEFYVGASLLRSLNPVLAKLPAVSIDYLGLSREALPYLLELADRGVRVKATGFGRLELDPLDAMRQIHRVNPEALMFATDLPSTRARRPFEPSDLDVVAEAVGGDLQAVLYRNAQAWYRVR</sequence>
<dbReference type="GO" id="GO:0016787">
    <property type="term" value="F:hydrolase activity"/>
    <property type="evidence" value="ECO:0007669"/>
    <property type="project" value="UniProtKB-KW"/>
</dbReference>